<accession>A0ABN2UB08</accession>
<name>A0ABN2UB08_9MICO</name>
<feature type="domain" description="Lipoprotein LpqB N-terminal" evidence="2">
    <location>
        <begin position="39"/>
        <end position="149"/>
    </location>
</feature>
<evidence type="ECO:0000256" key="1">
    <source>
        <dbReference type="SAM" id="Phobius"/>
    </source>
</evidence>
<gene>
    <name evidence="3" type="ORF">GCM10009819_17200</name>
</gene>
<dbReference type="InterPro" id="IPR059026">
    <property type="entry name" value="LpqB_N"/>
</dbReference>
<sequence>MDDAARSRPDRTLIVILAVLGLLVVVALVVVFTRGEPEPLDAATPEGVVQRYAAAVIDGDESAAMDLLDPEVVDSCVRLPASSAEGVRVTLVDTTLRDDTADVDVLVTTTYGDGPFGASEYDERGVFDLVLVDGDWRIESAPWQLTICDPTAVGR</sequence>
<dbReference type="SUPFAM" id="SSF54427">
    <property type="entry name" value="NTF2-like"/>
    <property type="match status" value="1"/>
</dbReference>
<organism evidence="3 4">
    <name type="scientific">Agromyces tropicus</name>
    <dbReference type="NCBI Taxonomy" id="555371"/>
    <lineage>
        <taxon>Bacteria</taxon>
        <taxon>Bacillati</taxon>
        <taxon>Actinomycetota</taxon>
        <taxon>Actinomycetes</taxon>
        <taxon>Micrococcales</taxon>
        <taxon>Microbacteriaceae</taxon>
        <taxon>Agromyces</taxon>
    </lineage>
</organism>
<keyword evidence="1" id="KW-0812">Transmembrane</keyword>
<protein>
    <recommendedName>
        <fullName evidence="2">Lipoprotein LpqB N-terminal domain-containing protein</fullName>
    </recommendedName>
</protein>
<evidence type="ECO:0000259" key="2">
    <source>
        <dbReference type="Pfam" id="PF25976"/>
    </source>
</evidence>
<keyword evidence="1" id="KW-1133">Transmembrane helix</keyword>
<evidence type="ECO:0000313" key="3">
    <source>
        <dbReference type="EMBL" id="GAA2033671.1"/>
    </source>
</evidence>
<proteinExistence type="predicted"/>
<dbReference type="RefSeq" id="WP_344371802.1">
    <property type="nucleotide sequence ID" value="NZ_BAAAPW010000002.1"/>
</dbReference>
<feature type="transmembrane region" description="Helical" evidence="1">
    <location>
        <begin position="12"/>
        <end position="32"/>
    </location>
</feature>
<dbReference type="Proteomes" id="UP001501196">
    <property type="component" value="Unassembled WGS sequence"/>
</dbReference>
<dbReference type="InterPro" id="IPR032710">
    <property type="entry name" value="NTF2-like_dom_sf"/>
</dbReference>
<dbReference type="Pfam" id="PF25976">
    <property type="entry name" value="LpqB_N"/>
    <property type="match status" value="1"/>
</dbReference>
<evidence type="ECO:0000313" key="4">
    <source>
        <dbReference type="Proteomes" id="UP001501196"/>
    </source>
</evidence>
<reference evidence="3 4" key="1">
    <citation type="journal article" date="2019" name="Int. J. Syst. Evol. Microbiol.">
        <title>The Global Catalogue of Microorganisms (GCM) 10K type strain sequencing project: providing services to taxonomists for standard genome sequencing and annotation.</title>
        <authorList>
            <consortium name="The Broad Institute Genomics Platform"/>
            <consortium name="The Broad Institute Genome Sequencing Center for Infectious Disease"/>
            <person name="Wu L."/>
            <person name="Ma J."/>
        </authorList>
    </citation>
    <scope>NUCLEOTIDE SEQUENCE [LARGE SCALE GENOMIC DNA]</scope>
    <source>
        <strain evidence="3 4">JCM 15672</strain>
    </source>
</reference>
<comment type="caution">
    <text evidence="3">The sequence shown here is derived from an EMBL/GenBank/DDBJ whole genome shotgun (WGS) entry which is preliminary data.</text>
</comment>
<keyword evidence="4" id="KW-1185">Reference proteome</keyword>
<dbReference type="EMBL" id="BAAAPW010000002">
    <property type="protein sequence ID" value="GAA2033671.1"/>
    <property type="molecule type" value="Genomic_DNA"/>
</dbReference>
<keyword evidence="1" id="KW-0472">Membrane</keyword>